<comment type="caution">
    <text evidence="2">The sequence shown here is derived from an EMBL/GenBank/DDBJ whole genome shotgun (WGS) entry which is preliminary data.</text>
</comment>
<gene>
    <name evidence="2" type="ORF">PR048_012168</name>
</gene>
<dbReference type="EMBL" id="JARBHB010000004">
    <property type="protein sequence ID" value="KAJ8885962.1"/>
    <property type="molecule type" value="Genomic_DNA"/>
</dbReference>
<reference evidence="2 3" key="1">
    <citation type="submission" date="2023-02" db="EMBL/GenBank/DDBJ databases">
        <title>LHISI_Scaffold_Assembly.</title>
        <authorList>
            <person name="Stuart O.P."/>
            <person name="Cleave R."/>
            <person name="Magrath M.J.L."/>
            <person name="Mikheyev A.S."/>
        </authorList>
    </citation>
    <scope>NUCLEOTIDE SEQUENCE [LARGE SCALE GENOMIC DNA]</scope>
    <source>
        <strain evidence="2">Daus_M_001</strain>
        <tissue evidence="2">Leg muscle</tissue>
    </source>
</reference>
<evidence type="ECO:0000259" key="1">
    <source>
        <dbReference type="Pfam" id="PF03184"/>
    </source>
</evidence>
<keyword evidence="3" id="KW-1185">Reference proteome</keyword>
<proteinExistence type="predicted"/>
<organism evidence="2 3">
    <name type="scientific">Dryococelus australis</name>
    <dbReference type="NCBI Taxonomy" id="614101"/>
    <lineage>
        <taxon>Eukaryota</taxon>
        <taxon>Metazoa</taxon>
        <taxon>Ecdysozoa</taxon>
        <taxon>Arthropoda</taxon>
        <taxon>Hexapoda</taxon>
        <taxon>Insecta</taxon>
        <taxon>Pterygota</taxon>
        <taxon>Neoptera</taxon>
        <taxon>Polyneoptera</taxon>
        <taxon>Phasmatodea</taxon>
        <taxon>Verophasmatodea</taxon>
        <taxon>Anareolatae</taxon>
        <taxon>Phasmatidae</taxon>
        <taxon>Eurycanthinae</taxon>
        <taxon>Dryococelus</taxon>
    </lineage>
</organism>
<protein>
    <recommendedName>
        <fullName evidence="1">DDE-1 domain-containing protein</fullName>
    </recommendedName>
</protein>
<accession>A0ABQ9HNP4</accession>
<dbReference type="Pfam" id="PF03184">
    <property type="entry name" value="DDE_1"/>
    <property type="match status" value="1"/>
</dbReference>
<name>A0ABQ9HNP4_9NEOP</name>
<dbReference type="InterPro" id="IPR004875">
    <property type="entry name" value="DDE_SF_endonuclease_dom"/>
</dbReference>
<sequence>MAKILTNGLTTSFIIPDLHILILSSSSLDGYSSHTKNLDIVDKVRTNHVIIICLPLHSTHKLQPLNKTIIGVLKHYYNEEVTTARAVTHFNESELFGKAHLKSQISENGVSGVSMTALYPINRNIFSDADFAYSEYHGDTSVQDGTLRLGQETLQANGTTFEDVGDVSLSHIQDVYQNTSSAVFGVSSSTLQNICPATSTVIEEPSSLLQICPSDIAPSPVISKPTPTRGRPKGAACVITPSPFKANLDESRKRAAQNIPQLRNTGQSKNNQLPTKGDILNVAGLMKLMLCAYIALENFLTTELEKNGFSTHSFDFPHNIGSLRTSNFLRRNGYEVHTLFLEWISKFFSITLTSEKNIFGECCLDALCLVVVPCISPNSILCLPFFKLCNNTFNFRICNHPMVNSTWNTTNPLDKSITLLMSLTTSFQLENRVRFPAGSPPDFRIWIRGGRCLWSMGFLGNLTFAPPFQSGAAPYSARFTLIGSENLDQPFIMAWAWRRPTKRCYQEAKTMAQPRSSFIPMPRFLYGHSPTSPKAGSHFIELFCIKGSKSPSSGNMFIKQGMTMAQAAPLASWPSLPLLRRALALPVIEEHKCRFTDDTA</sequence>
<feature type="domain" description="DDE-1" evidence="1">
    <location>
        <begin position="28"/>
        <end position="84"/>
    </location>
</feature>
<dbReference type="Proteomes" id="UP001159363">
    <property type="component" value="Chromosome X"/>
</dbReference>
<evidence type="ECO:0000313" key="2">
    <source>
        <dbReference type="EMBL" id="KAJ8885962.1"/>
    </source>
</evidence>
<evidence type="ECO:0000313" key="3">
    <source>
        <dbReference type="Proteomes" id="UP001159363"/>
    </source>
</evidence>